<name>A0A5S6R2C4_TRIMR</name>
<protein>
    <submittedName>
        <fullName evidence="3">Cystatin domain-containing protein</fullName>
    </submittedName>
</protein>
<keyword evidence="1" id="KW-0732">Signal</keyword>
<reference evidence="3" key="1">
    <citation type="submission" date="2019-12" db="UniProtKB">
        <authorList>
            <consortium name="WormBaseParasite"/>
        </authorList>
    </citation>
    <scope>IDENTIFICATION</scope>
</reference>
<dbReference type="Proteomes" id="UP000046395">
    <property type="component" value="Unassembled WGS sequence"/>
</dbReference>
<sequence>MAPKLFILAVVSMLLCCCLARWLCSRANITDSNEDQQKEWGKAVANAVNEDPSFDRGNYWKLYAVEKLASKRRRCGLKSTFDVIVAETDCLKPRIITPKTDSLCPFSKNAKCVQANITVKQKVGKPDEVSWTSLQVVRLQKD</sequence>
<feature type="chain" id="PRO_5024436285" evidence="1">
    <location>
        <begin position="21"/>
        <end position="142"/>
    </location>
</feature>
<proteinExistence type="predicted"/>
<organism evidence="2 3">
    <name type="scientific">Trichuris muris</name>
    <name type="common">Mouse whipworm</name>
    <dbReference type="NCBI Taxonomy" id="70415"/>
    <lineage>
        <taxon>Eukaryota</taxon>
        <taxon>Metazoa</taxon>
        <taxon>Ecdysozoa</taxon>
        <taxon>Nematoda</taxon>
        <taxon>Enoplea</taxon>
        <taxon>Dorylaimia</taxon>
        <taxon>Trichinellida</taxon>
        <taxon>Trichuridae</taxon>
        <taxon>Trichuris</taxon>
    </lineage>
</organism>
<dbReference type="WBParaSite" id="TMUE_3000013630.1">
    <property type="protein sequence ID" value="TMUE_3000013630.1"/>
    <property type="gene ID" value="WBGene00288838"/>
</dbReference>
<dbReference type="AlphaFoldDB" id="A0A5S6R2C4"/>
<keyword evidence="2" id="KW-1185">Reference proteome</keyword>
<accession>A0A5S6R2C4</accession>
<feature type="signal peptide" evidence="1">
    <location>
        <begin position="1"/>
        <end position="20"/>
    </location>
</feature>
<evidence type="ECO:0000313" key="3">
    <source>
        <dbReference type="WBParaSite" id="TMUE_3000013630.1"/>
    </source>
</evidence>
<evidence type="ECO:0000256" key="1">
    <source>
        <dbReference type="SAM" id="SignalP"/>
    </source>
</evidence>
<evidence type="ECO:0000313" key="2">
    <source>
        <dbReference type="Proteomes" id="UP000046395"/>
    </source>
</evidence>